<evidence type="ECO:0000313" key="3">
    <source>
        <dbReference type="Proteomes" id="UP001501000"/>
    </source>
</evidence>
<dbReference type="RefSeq" id="WP_345283182.1">
    <property type="nucleotide sequence ID" value="NZ_BAABAJ010000008.1"/>
</dbReference>
<comment type="caution">
    <text evidence="2">The sequence shown here is derived from an EMBL/GenBank/DDBJ whole genome shotgun (WGS) entry which is preliminary data.</text>
</comment>
<dbReference type="Proteomes" id="UP001501000">
    <property type="component" value="Unassembled WGS sequence"/>
</dbReference>
<reference evidence="3" key="1">
    <citation type="journal article" date="2019" name="Int. J. Syst. Evol. Microbiol.">
        <title>The Global Catalogue of Microorganisms (GCM) 10K type strain sequencing project: providing services to taxonomists for standard genome sequencing and annotation.</title>
        <authorList>
            <consortium name="The Broad Institute Genomics Platform"/>
            <consortium name="The Broad Institute Genome Sequencing Center for Infectious Disease"/>
            <person name="Wu L."/>
            <person name="Ma J."/>
        </authorList>
    </citation>
    <scope>NUCLEOTIDE SEQUENCE [LARGE SCALE GENOMIC DNA]</scope>
    <source>
        <strain evidence="3">JCM 16956</strain>
    </source>
</reference>
<proteinExistence type="predicted"/>
<protein>
    <submittedName>
        <fullName evidence="2">Uncharacterized protein</fullName>
    </submittedName>
</protein>
<sequence>MNAEPDKTTAGDSPTPDRLLHAGSEGDFTAEDLVLASGRDVTPKNLAWAERRMAEKGRRASMDELLP</sequence>
<keyword evidence="3" id="KW-1185">Reference proteome</keyword>
<feature type="region of interest" description="Disordered" evidence="1">
    <location>
        <begin position="1"/>
        <end position="26"/>
    </location>
</feature>
<dbReference type="EMBL" id="BAABAJ010000008">
    <property type="protein sequence ID" value="GAA3920958.1"/>
    <property type="molecule type" value="Genomic_DNA"/>
</dbReference>
<gene>
    <name evidence="2" type="ORF">GCM10022244_32740</name>
</gene>
<name>A0ABP7MFA7_9ACTN</name>
<organism evidence="2 3">
    <name type="scientific">Streptomyces gulbargensis</name>
    <dbReference type="NCBI Taxonomy" id="364901"/>
    <lineage>
        <taxon>Bacteria</taxon>
        <taxon>Bacillati</taxon>
        <taxon>Actinomycetota</taxon>
        <taxon>Actinomycetes</taxon>
        <taxon>Kitasatosporales</taxon>
        <taxon>Streptomycetaceae</taxon>
        <taxon>Streptomyces</taxon>
    </lineage>
</organism>
<evidence type="ECO:0000313" key="2">
    <source>
        <dbReference type="EMBL" id="GAA3920958.1"/>
    </source>
</evidence>
<evidence type="ECO:0000256" key="1">
    <source>
        <dbReference type="SAM" id="MobiDB-lite"/>
    </source>
</evidence>
<accession>A0ABP7MFA7</accession>